<comment type="caution">
    <text evidence="10">The sequence shown here is derived from an EMBL/GenBank/DDBJ whole genome shotgun (WGS) entry which is preliminary data.</text>
</comment>
<dbReference type="OrthoDB" id="5186at2759"/>
<dbReference type="InterPro" id="IPR027417">
    <property type="entry name" value="P-loop_NTPase"/>
</dbReference>
<sequence length="318" mass="34587">MNPANDAGKKELPPALRARFTEVEVTELVDPQDLRAVVERAWSARGGGGGKGGCGVDPIDLVQLYLRCRQLAESVLVDGPFWLPSGPLPLRDWNQEEGSGGPGTKRFILTPSARLALRGLARAVAGGHGAPILLQGPTSAGKTTLVEYLAARTGHVCVRINNHEHTDVSEYTGAYAPDPITGHLRFQDGLLVKALREGAWLILDELNLAPPEVLEGLNRLLDDNRELLVPETQEIIVPHPAFRLFATQNPPGGAYGGRKPLSRAFRNRFLELDMGPIAAEEMEQILHERVGMAPSHARLLVKVMATLQGRRTRSMRGP</sequence>
<dbReference type="InterPro" id="IPR011704">
    <property type="entry name" value="ATPase_dyneun-rel_AAA"/>
</dbReference>
<keyword evidence="11" id="KW-1185">Reference proteome</keyword>
<evidence type="ECO:0000256" key="3">
    <source>
        <dbReference type="ARBA" id="ARBA00007188"/>
    </source>
</evidence>
<keyword evidence="5" id="KW-0547">Nucleotide-binding</keyword>
<comment type="similarity">
    <text evidence="3">Belongs to the midasin family.</text>
</comment>
<evidence type="ECO:0000313" key="11">
    <source>
        <dbReference type="Proteomes" id="UP000019335"/>
    </source>
</evidence>
<keyword evidence="7" id="KW-0143">Chaperone</keyword>
<evidence type="ECO:0000256" key="1">
    <source>
        <dbReference type="ARBA" id="ARBA00004604"/>
    </source>
</evidence>
<dbReference type="SMART" id="SM00382">
    <property type="entry name" value="AAA"/>
    <property type="match status" value="1"/>
</dbReference>
<dbReference type="Proteomes" id="UP000019335">
    <property type="component" value="Chromosome 4"/>
</dbReference>
<accession>W7U6I2</accession>
<name>W7U6I2_9STRA</name>
<dbReference type="GO" id="GO:0000055">
    <property type="term" value="P:ribosomal large subunit export from nucleus"/>
    <property type="evidence" value="ECO:0007669"/>
    <property type="project" value="TreeGrafter"/>
</dbReference>
<evidence type="ECO:0000259" key="9">
    <source>
        <dbReference type="SMART" id="SM00382"/>
    </source>
</evidence>
<proteinExistence type="inferred from homology"/>
<dbReference type="PANTHER" id="PTHR48103:SF2">
    <property type="entry name" value="MIDASIN"/>
    <property type="match status" value="1"/>
</dbReference>
<evidence type="ECO:0000256" key="7">
    <source>
        <dbReference type="ARBA" id="ARBA00023186"/>
    </source>
</evidence>
<dbReference type="GO" id="GO:0005524">
    <property type="term" value="F:ATP binding"/>
    <property type="evidence" value="ECO:0007669"/>
    <property type="project" value="UniProtKB-KW"/>
</dbReference>
<dbReference type="PANTHER" id="PTHR48103">
    <property type="entry name" value="MIDASIN-RELATED"/>
    <property type="match status" value="1"/>
</dbReference>
<evidence type="ECO:0000256" key="2">
    <source>
        <dbReference type="ARBA" id="ARBA00004642"/>
    </source>
</evidence>
<organism evidence="10 11">
    <name type="scientific">Nannochloropsis gaditana</name>
    <dbReference type="NCBI Taxonomy" id="72520"/>
    <lineage>
        <taxon>Eukaryota</taxon>
        <taxon>Sar</taxon>
        <taxon>Stramenopiles</taxon>
        <taxon>Ochrophyta</taxon>
        <taxon>Eustigmatophyceae</taxon>
        <taxon>Eustigmatales</taxon>
        <taxon>Monodopsidaceae</taxon>
        <taxon>Nannochloropsis</taxon>
    </lineage>
</organism>
<dbReference type="FunFam" id="3.40.50.300:FF:000142">
    <property type="entry name" value="Midasin"/>
    <property type="match status" value="1"/>
</dbReference>
<evidence type="ECO:0000256" key="6">
    <source>
        <dbReference type="ARBA" id="ARBA00022840"/>
    </source>
</evidence>
<keyword evidence="8" id="KW-0539">Nucleus</keyword>
<evidence type="ECO:0000256" key="4">
    <source>
        <dbReference type="ARBA" id="ARBA00017143"/>
    </source>
</evidence>
<dbReference type="InterPro" id="IPR003593">
    <property type="entry name" value="AAA+_ATPase"/>
</dbReference>
<dbReference type="GO" id="GO:0005730">
    <property type="term" value="C:nucleolus"/>
    <property type="evidence" value="ECO:0007669"/>
    <property type="project" value="UniProtKB-SubCell"/>
</dbReference>
<dbReference type="GO" id="GO:0000027">
    <property type="term" value="P:ribosomal large subunit assembly"/>
    <property type="evidence" value="ECO:0007669"/>
    <property type="project" value="TreeGrafter"/>
</dbReference>
<keyword evidence="6" id="KW-0067">ATP-binding</keyword>
<evidence type="ECO:0000256" key="8">
    <source>
        <dbReference type="ARBA" id="ARBA00023242"/>
    </source>
</evidence>
<reference evidence="10 11" key="1">
    <citation type="journal article" date="2014" name="Mol. Plant">
        <title>Chromosome Scale Genome Assembly and Transcriptome Profiling of Nannochloropsis gaditana in Nitrogen Depletion.</title>
        <authorList>
            <person name="Corteggiani Carpinelli E."/>
            <person name="Telatin A."/>
            <person name="Vitulo N."/>
            <person name="Forcato C."/>
            <person name="D'Angelo M."/>
            <person name="Schiavon R."/>
            <person name="Vezzi A."/>
            <person name="Giacometti G.M."/>
            <person name="Morosinotto T."/>
            <person name="Valle G."/>
        </authorList>
    </citation>
    <scope>NUCLEOTIDE SEQUENCE [LARGE SCALE GENOMIC DNA]</scope>
    <source>
        <strain evidence="10 11">B-31</strain>
    </source>
</reference>
<dbReference type="GO" id="GO:0030687">
    <property type="term" value="C:preribosome, large subunit precursor"/>
    <property type="evidence" value="ECO:0007669"/>
    <property type="project" value="TreeGrafter"/>
</dbReference>
<protein>
    <recommendedName>
        <fullName evidence="4">Midasin</fullName>
    </recommendedName>
</protein>
<comment type="subcellular location">
    <subcellularLocation>
        <location evidence="1">Nucleus</location>
        <location evidence="1">Nucleolus</location>
    </subcellularLocation>
    <subcellularLocation>
        <location evidence="2">Nucleus</location>
        <location evidence="2">Nucleoplasm</location>
    </subcellularLocation>
</comment>
<evidence type="ECO:0000313" key="10">
    <source>
        <dbReference type="EMBL" id="EWM28421.1"/>
    </source>
</evidence>
<feature type="domain" description="AAA+ ATPase" evidence="9">
    <location>
        <begin position="128"/>
        <end position="275"/>
    </location>
</feature>
<dbReference type="Pfam" id="PF07728">
    <property type="entry name" value="AAA_5"/>
    <property type="match status" value="1"/>
</dbReference>
<dbReference type="GO" id="GO:0005654">
    <property type="term" value="C:nucleoplasm"/>
    <property type="evidence" value="ECO:0007669"/>
    <property type="project" value="UniProtKB-SubCell"/>
</dbReference>
<dbReference type="AlphaFoldDB" id="W7U6I2"/>
<evidence type="ECO:0000256" key="5">
    <source>
        <dbReference type="ARBA" id="ARBA00022741"/>
    </source>
</evidence>
<dbReference type="Gene3D" id="3.40.50.300">
    <property type="entry name" value="P-loop containing nucleotide triphosphate hydrolases"/>
    <property type="match status" value="1"/>
</dbReference>
<dbReference type="EMBL" id="AZIL01000310">
    <property type="protein sequence ID" value="EWM28421.1"/>
    <property type="molecule type" value="Genomic_DNA"/>
</dbReference>
<dbReference type="SUPFAM" id="SSF52540">
    <property type="entry name" value="P-loop containing nucleoside triphosphate hydrolases"/>
    <property type="match status" value="1"/>
</dbReference>
<dbReference type="GO" id="GO:0016887">
    <property type="term" value="F:ATP hydrolysis activity"/>
    <property type="evidence" value="ECO:0007669"/>
    <property type="project" value="InterPro"/>
</dbReference>
<gene>
    <name evidence="10" type="ORF">Naga_100166g1</name>
</gene>
<dbReference type="CDD" id="cd00009">
    <property type="entry name" value="AAA"/>
    <property type="match status" value="1"/>
</dbReference>